<dbReference type="CDD" id="cd00121">
    <property type="entry name" value="MATH"/>
    <property type="match status" value="1"/>
</dbReference>
<protein>
    <recommendedName>
        <fullName evidence="1">MATH domain-containing protein</fullName>
    </recommendedName>
</protein>
<keyword evidence="3" id="KW-1185">Reference proteome</keyword>
<dbReference type="OrthoDB" id="599721at2759"/>
<gene>
    <name evidence="2" type="ORF">E2562_012890</name>
</gene>
<accession>A0A6G1CFU6</accession>
<comment type="caution">
    <text evidence="2">The sequence shown here is derived from an EMBL/GenBank/DDBJ whole genome shotgun (WGS) entry which is preliminary data.</text>
</comment>
<reference evidence="2 3" key="1">
    <citation type="submission" date="2019-11" db="EMBL/GenBank/DDBJ databases">
        <title>Whole genome sequence of Oryza granulata.</title>
        <authorList>
            <person name="Li W."/>
        </authorList>
    </citation>
    <scope>NUCLEOTIDE SEQUENCE [LARGE SCALE GENOMIC DNA]</scope>
    <source>
        <strain evidence="3">cv. Menghai</strain>
        <tissue evidence="2">Leaf</tissue>
    </source>
</reference>
<sequence>MSTHSTELVRGTHEFTVGGYSLQKRKGAGHSTSSGSFQIGGCNWVVLFYPSGYDDMENQGYVAMFLELQCTTAVDKVTTSMAVLEDRRLWSQLLRRIVRQGEEVLAPARYFAFHRYFIVSSKNIPYAEAEE</sequence>
<dbReference type="PROSITE" id="PS50144">
    <property type="entry name" value="MATH"/>
    <property type="match status" value="1"/>
</dbReference>
<dbReference type="InterPro" id="IPR008974">
    <property type="entry name" value="TRAF-like"/>
</dbReference>
<dbReference type="Gene3D" id="2.60.210.10">
    <property type="entry name" value="Apoptosis, Tumor Necrosis Factor Receptor Associated Protein 2, Chain A"/>
    <property type="match status" value="1"/>
</dbReference>
<organism evidence="2 3">
    <name type="scientific">Oryza meyeriana var. granulata</name>
    <dbReference type="NCBI Taxonomy" id="110450"/>
    <lineage>
        <taxon>Eukaryota</taxon>
        <taxon>Viridiplantae</taxon>
        <taxon>Streptophyta</taxon>
        <taxon>Embryophyta</taxon>
        <taxon>Tracheophyta</taxon>
        <taxon>Spermatophyta</taxon>
        <taxon>Magnoliopsida</taxon>
        <taxon>Liliopsida</taxon>
        <taxon>Poales</taxon>
        <taxon>Poaceae</taxon>
        <taxon>BOP clade</taxon>
        <taxon>Oryzoideae</taxon>
        <taxon>Oryzeae</taxon>
        <taxon>Oryzinae</taxon>
        <taxon>Oryza</taxon>
        <taxon>Oryza meyeriana</taxon>
    </lineage>
</organism>
<feature type="domain" description="MATH" evidence="1">
    <location>
        <begin position="10"/>
        <end position="131"/>
    </location>
</feature>
<dbReference type="EMBL" id="SPHZ02000009">
    <property type="protein sequence ID" value="KAF0899036.1"/>
    <property type="molecule type" value="Genomic_DNA"/>
</dbReference>
<dbReference type="Pfam" id="PF22486">
    <property type="entry name" value="MATH_2"/>
    <property type="match status" value="1"/>
</dbReference>
<evidence type="ECO:0000259" key="1">
    <source>
        <dbReference type="PROSITE" id="PS50144"/>
    </source>
</evidence>
<dbReference type="AlphaFoldDB" id="A0A6G1CFU6"/>
<dbReference type="InterPro" id="IPR002083">
    <property type="entry name" value="MATH/TRAF_dom"/>
</dbReference>
<evidence type="ECO:0000313" key="2">
    <source>
        <dbReference type="EMBL" id="KAF0899036.1"/>
    </source>
</evidence>
<dbReference type="SUPFAM" id="SSF49599">
    <property type="entry name" value="TRAF domain-like"/>
    <property type="match status" value="1"/>
</dbReference>
<proteinExistence type="predicted"/>
<dbReference type="Proteomes" id="UP000479710">
    <property type="component" value="Unassembled WGS sequence"/>
</dbReference>
<name>A0A6G1CFU6_9ORYZ</name>
<evidence type="ECO:0000313" key="3">
    <source>
        <dbReference type="Proteomes" id="UP000479710"/>
    </source>
</evidence>